<dbReference type="SUPFAM" id="SSF54695">
    <property type="entry name" value="POZ domain"/>
    <property type="match status" value="1"/>
</dbReference>
<protein>
    <submittedName>
        <fullName evidence="9">Protein bric-a-brac 1 isoform X1</fullName>
    </submittedName>
</protein>
<feature type="compositionally biased region" description="Basic and acidic residues" evidence="5">
    <location>
        <begin position="363"/>
        <end position="378"/>
    </location>
</feature>
<evidence type="ECO:0000313" key="8">
    <source>
        <dbReference type="Proteomes" id="UP000504606"/>
    </source>
</evidence>
<dbReference type="OrthoDB" id="10261408at2759"/>
<dbReference type="AlphaFoldDB" id="A0A6J1S7Y9"/>
<evidence type="ECO:0000256" key="2">
    <source>
        <dbReference type="ARBA" id="ARBA00023125"/>
    </source>
</evidence>
<feature type="compositionally biased region" description="Pro residues" evidence="5">
    <location>
        <begin position="749"/>
        <end position="761"/>
    </location>
</feature>
<dbReference type="InterPro" id="IPR007889">
    <property type="entry name" value="HTH_Psq"/>
</dbReference>
<dbReference type="RefSeq" id="XP_026277309.1">
    <property type="nucleotide sequence ID" value="XM_026421524.2"/>
</dbReference>
<evidence type="ECO:0000259" key="7">
    <source>
        <dbReference type="PROSITE" id="PS50960"/>
    </source>
</evidence>
<feature type="compositionally biased region" description="Polar residues" evidence="5">
    <location>
        <begin position="262"/>
        <end position="275"/>
    </location>
</feature>
<feature type="region of interest" description="Disordered" evidence="5">
    <location>
        <begin position="661"/>
        <end position="686"/>
    </location>
</feature>
<dbReference type="Pfam" id="PF00651">
    <property type="entry name" value="BTB"/>
    <property type="match status" value="1"/>
</dbReference>
<feature type="compositionally biased region" description="Basic and acidic residues" evidence="5">
    <location>
        <begin position="277"/>
        <end position="302"/>
    </location>
</feature>
<dbReference type="Pfam" id="PF05225">
    <property type="entry name" value="HTH_psq"/>
    <property type="match status" value="1"/>
</dbReference>
<dbReference type="SUPFAM" id="SSF46689">
    <property type="entry name" value="Homeodomain-like"/>
    <property type="match status" value="1"/>
</dbReference>
<feature type="region of interest" description="Disordered" evidence="5">
    <location>
        <begin position="120"/>
        <end position="394"/>
    </location>
</feature>
<dbReference type="PANTHER" id="PTHR23110">
    <property type="entry name" value="BTB DOMAIN TRANSCRIPTION FACTOR"/>
    <property type="match status" value="1"/>
</dbReference>
<dbReference type="GeneID" id="113205775"/>
<feature type="domain" description="HTH psq-type" evidence="7">
    <location>
        <begin position="487"/>
        <end position="539"/>
    </location>
</feature>
<evidence type="ECO:0000259" key="6">
    <source>
        <dbReference type="PROSITE" id="PS50097"/>
    </source>
</evidence>
<evidence type="ECO:0000256" key="5">
    <source>
        <dbReference type="SAM" id="MobiDB-lite"/>
    </source>
</evidence>
<evidence type="ECO:0000256" key="3">
    <source>
        <dbReference type="ARBA" id="ARBA00023242"/>
    </source>
</evidence>
<comment type="subcellular location">
    <subcellularLocation>
        <location evidence="1 4">Nucleus</location>
    </subcellularLocation>
</comment>
<dbReference type="InterPro" id="IPR009057">
    <property type="entry name" value="Homeodomain-like_sf"/>
</dbReference>
<dbReference type="PROSITE" id="PS50960">
    <property type="entry name" value="HTH_PSQ"/>
    <property type="match status" value="1"/>
</dbReference>
<dbReference type="FunFam" id="1.10.10.60:FF:000019">
    <property type="entry name" value="Ligand-dependent corepressor isoform 1"/>
    <property type="match status" value="1"/>
</dbReference>
<dbReference type="GO" id="GO:0005634">
    <property type="term" value="C:nucleus"/>
    <property type="evidence" value="ECO:0007669"/>
    <property type="project" value="UniProtKB-SubCell"/>
</dbReference>
<dbReference type="InterPro" id="IPR051095">
    <property type="entry name" value="Dros_DevTransReg"/>
</dbReference>
<dbReference type="SMART" id="SM00225">
    <property type="entry name" value="BTB"/>
    <property type="match status" value="1"/>
</dbReference>
<feature type="region of interest" description="Disordered" evidence="5">
    <location>
        <begin position="432"/>
        <end position="497"/>
    </location>
</feature>
<feature type="DNA-binding region" description="H-T-H motif" evidence="4">
    <location>
        <begin position="515"/>
        <end position="535"/>
    </location>
</feature>
<dbReference type="GO" id="GO:0003677">
    <property type="term" value="F:DNA binding"/>
    <property type="evidence" value="ECO:0007669"/>
    <property type="project" value="UniProtKB-UniRule"/>
</dbReference>
<evidence type="ECO:0000313" key="9">
    <source>
        <dbReference type="RefSeq" id="XP_026277309.1"/>
    </source>
</evidence>
<dbReference type="Proteomes" id="UP000504606">
    <property type="component" value="Unplaced"/>
</dbReference>
<feature type="compositionally biased region" description="Low complexity" evidence="5">
    <location>
        <begin position="452"/>
        <end position="467"/>
    </location>
</feature>
<evidence type="ECO:0000256" key="4">
    <source>
        <dbReference type="PROSITE-ProRule" id="PRU00320"/>
    </source>
</evidence>
<gene>
    <name evidence="9" type="primary">LOC113205775</name>
</gene>
<organism evidence="8 9">
    <name type="scientific">Frankliniella occidentalis</name>
    <name type="common">Western flower thrips</name>
    <name type="synonym">Euthrips occidentalis</name>
    <dbReference type="NCBI Taxonomy" id="133901"/>
    <lineage>
        <taxon>Eukaryota</taxon>
        <taxon>Metazoa</taxon>
        <taxon>Ecdysozoa</taxon>
        <taxon>Arthropoda</taxon>
        <taxon>Hexapoda</taxon>
        <taxon>Insecta</taxon>
        <taxon>Pterygota</taxon>
        <taxon>Neoptera</taxon>
        <taxon>Paraneoptera</taxon>
        <taxon>Thysanoptera</taxon>
        <taxon>Terebrantia</taxon>
        <taxon>Thripoidea</taxon>
        <taxon>Thripidae</taxon>
        <taxon>Frankliniella</taxon>
    </lineage>
</organism>
<name>A0A6J1S7Y9_FRAOC</name>
<feature type="compositionally biased region" description="Pro residues" evidence="5">
    <location>
        <begin position="334"/>
        <end position="343"/>
    </location>
</feature>
<evidence type="ECO:0000256" key="1">
    <source>
        <dbReference type="ARBA" id="ARBA00004123"/>
    </source>
</evidence>
<keyword evidence="3 4" id="KW-0539">Nucleus</keyword>
<keyword evidence="8" id="KW-1185">Reference proteome</keyword>
<keyword evidence="2 4" id="KW-0238">DNA-binding</keyword>
<reference evidence="9" key="1">
    <citation type="submission" date="2025-08" db="UniProtKB">
        <authorList>
            <consortium name="RefSeq"/>
        </authorList>
    </citation>
    <scope>IDENTIFICATION</scope>
    <source>
        <tissue evidence="9">Whole organism</tissue>
    </source>
</reference>
<feature type="compositionally biased region" description="Basic and acidic residues" evidence="5">
    <location>
        <begin position="711"/>
        <end position="738"/>
    </location>
</feature>
<feature type="region of interest" description="Disordered" evidence="5">
    <location>
        <begin position="711"/>
        <end position="805"/>
    </location>
</feature>
<dbReference type="InterPro" id="IPR011333">
    <property type="entry name" value="SKP1/BTB/POZ_sf"/>
</dbReference>
<dbReference type="PROSITE" id="PS50097">
    <property type="entry name" value="BTB"/>
    <property type="match status" value="1"/>
</dbReference>
<sequence length="819" mass="90743">MAGSGSGSPHYSLRWNNHQSHILHAFDTLLQSEALVDVTLVCEDTRRVRAHKVVLSACSPFFEKIFAETPCKHPVIVLKDIRSWELQGIVDFMYKGEISVVEEQLSSLIKAAESLQVRGLSHPDQVPAQARGHPGHLSGGHPAHGLGRPQSPPQVCLEKFPHYPGSYHKDDAMSPHNGPGASSPYSPSPSDRDRDLRLSSPLRLPTIPHMPHISFTDNPPTPSGDHFCSSPLPRRKQARPRRRSGESGGALSGAQLGPLGGSQPQDLSKATSSPTAERPERLERPDRLDRLERPDRMDRLDMAENLSVKRSRPSSVGLTGSGERSGHSSRQTTPAPPTTPNAMPPNLKHESEESQSADCLDMSTDRRDFPNHVPDHPHPGLLGLRPDSSLDNPGFPNMPSLSALALTTPQHVFPLDSQLGLFPGMEACRNPLLNDMPNDRNENHHLPGGGSNPNSGPVSGSGPTTSSKRSKSKWQDGKCRPKGQHSAPRGGPPRSWTNAELTEALQHVWNKKMTTSQASRIFGIPYNSLLMYVRGKYGKSLKLEQLRKDCQGGPMGPLDLLGLPQLGHNNNQITAKEQHLEDRHRLDRDIDRDVPAMPESDLIMGPNFSPYSGANFYPDFSSFPMPVSMVHLLPQSEKNRLNQAGAGQLPLALDFASFRGDKDLDRDHDDRDSDRDRKRERKVAQAHQAILRERERELQQQQREMLQRELLQREQQQRREQREQDQGDQQRDQRDRDPPSSPRSSQSTPQPPVAPATPPSPTQENNNTNTDKLMKTQELLSFRACGGVSPKDDPMTPVSTPPLATLPTKQELVEFNGQE</sequence>
<dbReference type="KEGG" id="foc:113205775"/>
<accession>A0A6J1S7Y9</accession>
<feature type="compositionally biased region" description="Basic and acidic residues" evidence="5">
    <location>
        <begin position="661"/>
        <end position="677"/>
    </location>
</feature>
<feature type="domain" description="BTB" evidence="6">
    <location>
        <begin position="36"/>
        <end position="102"/>
    </location>
</feature>
<dbReference type="Gene3D" id="3.30.710.10">
    <property type="entry name" value="Potassium Channel Kv1.1, Chain A"/>
    <property type="match status" value="1"/>
</dbReference>
<dbReference type="PANTHER" id="PTHR23110:SF109">
    <property type="entry name" value="FI07618P-RELATED"/>
    <property type="match status" value="1"/>
</dbReference>
<dbReference type="CDD" id="cd18315">
    <property type="entry name" value="BTB_POZ_BAB-like"/>
    <property type="match status" value="1"/>
</dbReference>
<dbReference type="GO" id="GO:0006357">
    <property type="term" value="P:regulation of transcription by RNA polymerase II"/>
    <property type="evidence" value="ECO:0007669"/>
    <property type="project" value="TreeGrafter"/>
</dbReference>
<dbReference type="InterPro" id="IPR000210">
    <property type="entry name" value="BTB/POZ_dom"/>
</dbReference>
<dbReference type="Gene3D" id="1.10.10.60">
    <property type="entry name" value="Homeodomain-like"/>
    <property type="match status" value="1"/>
</dbReference>
<proteinExistence type="predicted"/>
<feature type="compositionally biased region" description="Basic residues" evidence="5">
    <location>
        <begin position="233"/>
        <end position="242"/>
    </location>
</feature>